<gene>
    <name evidence="1" type="ORF">GCM10010226_90080</name>
</gene>
<evidence type="ECO:0000313" key="2">
    <source>
        <dbReference type="Proteomes" id="UP000646776"/>
    </source>
</evidence>
<protein>
    <submittedName>
        <fullName evidence="1">Uncharacterized protein</fullName>
    </submittedName>
</protein>
<reference evidence="1" key="1">
    <citation type="journal article" date="2014" name="Int. J. Syst. Evol. Microbiol.">
        <title>Complete genome sequence of Corynebacterium casei LMG S-19264T (=DSM 44701T), isolated from a smear-ripened cheese.</title>
        <authorList>
            <consortium name="US DOE Joint Genome Institute (JGI-PGF)"/>
            <person name="Walter F."/>
            <person name="Albersmeier A."/>
            <person name="Kalinowski J."/>
            <person name="Ruckert C."/>
        </authorList>
    </citation>
    <scope>NUCLEOTIDE SEQUENCE</scope>
    <source>
        <strain evidence="1">JCM 4125</strain>
    </source>
</reference>
<keyword evidence="2" id="KW-1185">Reference proteome</keyword>
<name>A0A918M234_9ACTN</name>
<dbReference type="EMBL" id="BMSA01000058">
    <property type="protein sequence ID" value="GGT98843.1"/>
    <property type="molecule type" value="Genomic_DNA"/>
</dbReference>
<reference evidence="1" key="2">
    <citation type="submission" date="2020-09" db="EMBL/GenBank/DDBJ databases">
        <authorList>
            <person name="Sun Q."/>
            <person name="Ohkuma M."/>
        </authorList>
    </citation>
    <scope>NUCLEOTIDE SEQUENCE</scope>
    <source>
        <strain evidence="1">JCM 4125</strain>
    </source>
</reference>
<comment type="caution">
    <text evidence="1">The sequence shown here is derived from an EMBL/GenBank/DDBJ whole genome shotgun (WGS) entry which is preliminary data.</text>
</comment>
<proteinExistence type="predicted"/>
<dbReference type="AlphaFoldDB" id="A0A918M234"/>
<sequence length="77" mass="8767">MTAHRDPRSRRTRTAGQLREAYARPLSPTCEGCKVRACSWNTRTGEWTDTCSACRGDEYFDNDHMIGQEGRVTDQKA</sequence>
<dbReference type="Proteomes" id="UP000646776">
    <property type="component" value="Unassembled WGS sequence"/>
</dbReference>
<evidence type="ECO:0000313" key="1">
    <source>
        <dbReference type="EMBL" id="GGT98843.1"/>
    </source>
</evidence>
<accession>A0A918M234</accession>
<organism evidence="1 2">
    <name type="scientific">Streptomyces phaeofaciens</name>
    <dbReference type="NCBI Taxonomy" id="68254"/>
    <lineage>
        <taxon>Bacteria</taxon>
        <taxon>Bacillati</taxon>
        <taxon>Actinomycetota</taxon>
        <taxon>Actinomycetes</taxon>
        <taxon>Kitasatosporales</taxon>
        <taxon>Streptomycetaceae</taxon>
        <taxon>Streptomyces</taxon>
    </lineage>
</organism>